<dbReference type="OrthoDB" id="1707673at2"/>
<protein>
    <submittedName>
        <fullName evidence="5">MarR family transcriptional regulator</fullName>
    </submittedName>
</protein>
<dbReference type="Pfam" id="PF01047">
    <property type="entry name" value="MarR"/>
    <property type="match status" value="1"/>
</dbReference>
<dbReference type="STRING" id="1503.CLPU_12c00450"/>
<dbReference type="AlphaFoldDB" id="A0A0L0W8J9"/>
<dbReference type="Proteomes" id="UP000037267">
    <property type="component" value="Unassembled WGS sequence"/>
</dbReference>
<dbReference type="SUPFAM" id="SSF46785">
    <property type="entry name" value="Winged helix' DNA-binding domain"/>
    <property type="match status" value="1"/>
</dbReference>
<proteinExistence type="predicted"/>
<name>A0A0L0W8J9_GOTPU</name>
<comment type="caution">
    <text evidence="5">The sequence shown here is derived from an EMBL/GenBank/DDBJ whole genome shotgun (WGS) entry which is preliminary data.</text>
</comment>
<reference evidence="6" key="1">
    <citation type="submission" date="2015-07" db="EMBL/GenBank/DDBJ databases">
        <title>Draft genome sequence of the purine-degrading Gottschalkia purinilyticum DSM 1384 (formerly Clostridium purinilyticum).</title>
        <authorList>
            <person name="Poehlein A."/>
            <person name="Schiel-Bengelsdorf B."/>
            <person name="Bengelsdorf F.R."/>
            <person name="Daniel R."/>
            <person name="Duerre P."/>
        </authorList>
    </citation>
    <scope>NUCLEOTIDE SEQUENCE [LARGE SCALE GENOMIC DNA]</scope>
    <source>
        <strain evidence="6">DSM 1384</strain>
    </source>
</reference>
<dbReference type="InterPro" id="IPR000835">
    <property type="entry name" value="HTH_MarR-typ"/>
</dbReference>
<accession>A0A0L0W8J9</accession>
<sequence length="148" mass="17334">MKEEKLEQTSDLFLELLPILQYKINPLFHSGIQQNLKCNKNQSKALIIIGRWKEITPTLLGKYLDLRKGSLTTLIDSLVKMNLVKREFHPNDRRKTLIKLTSKGEELVELKFKDFKENINTLFDSFSDNQLENLNHNLLEIIKIVKKV</sequence>
<keyword evidence="6" id="KW-1185">Reference proteome</keyword>
<dbReference type="GO" id="GO:0003677">
    <property type="term" value="F:DNA binding"/>
    <property type="evidence" value="ECO:0007669"/>
    <property type="project" value="UniProtKB-KW"/>
</dbReference>
<keyword evidence="2" id="KW-0238">DNA-binding</keyword>
<dbReference type="SMART" id="SM00347">
    <property type="entry name" value="HTH_MARR"/>
    <property type="match status" value="1"/>
</dbReference>
<dbReference type="PROSITE" id="PS50995">
    <property type="entry name" value="HTH_MARR_2"/>
    <property type="match status" value="1"/>
</dbReference>
<dbReference type="RefSeq" id="WP_050355899.1">
    <property type="nucleotide sequence ID" value="NZ_LGSS01000012.1"/>
</dbReference>
<evidence type="ECO:0000313" key="6">
    <source>
        <dbReference type="Proteomes" id="UP000037267"/>
    </source>
</evidence>
<keyword evidence="3" id="KW-0804">Transcription</keyword>
<dbReference type="Gene3D" id="1.10.10.10">
    <property type="entry name" value="Winged helix-like DNA-binding domain superfamily/Winged helix DNA-binding domain"/>
    <property type="match status" value="1"/>
</dbReference>
<dbReference type="EMBL" id="LGSS01000012">
    <property type="protein sequence ID" value="KNF07772.1"/>
    <property type="molecule type" value="Genomic_DNA"/>
</dbReference>
<dbReference type="InterPro" id="IPR036388">
    <property type="entry name" value="WH-like_DNA-bd_sf"/>
</dbReference>
<evidence type="ECO:0000256" key="3">
    <source>
        <dbReference type="ARBA" id="ARBA00023163"/>
    </source>
</evidence>
<feature type="domain" description="HTH marR-type" evidence="4">
    <location>
        <begin position="9"/>
        <end position="143"/>
    </location>
</feature>
<organism evidence="5 6">
    <name type="scientific">Gottschalkia purinilytica</name>
    <name type="common">Clostridium purinilyticum</name>
    <dbReference type="NCBI Taxonomy" id="1503"/>
    <lineage>
        <taxon>Bacteria</taxon>
        <taxon>Bacillati</taxon>
        <taxon>Bacillota</taxon>
        <taxon>Tissierellia</taxon>
        <taxon>Tissierellales</taxon>
        <taxon>Gottschalkiaceae</taxon>
        <taxon>Gottschalkia</taxon>
    </lineage>
</organism>
<keyword evidence="1" id="KW-0805">Transcription regulation</keyword>
<evidence type="ECO:0000313" key="5">
    <source>
        <dbReference type="EMBL" id="KNF07772.1"/>
    </source>
</evidence>
<dbReference type="GO" id="GO:0003700">
    <property type="term" value="F:DNA-binding transcription factor activity"/>
    <property type="evidence" value="ECO:0007669"/>
    <property type="project" value="InterPro"/>
</dbReference>
<dbReference type="PRINTS" id="PR00598">
    <property type="entry name" value="HTHMARR"/>
</dbReference>
<evidence type="ECO:0000256" key="2">
    <source>
        <dbReference type="ARBA" id="ARBA00023125"/>
    </source>
</evidence>
<dbReference type="PANTHER" id="PTHR42756">
    <property type="entry name" value="TRANSCRIPTIONAL REGULATOR, MARR"/>
    <property type="match status" value="1"/>
</dbReference>
<evidence type="ECO:0000259" key="4">
    <source>
        <dbReference type="PROSITE" id="PS50995"/>
    </source>
</evidence>
<dbReference type="PANTHER" id="PTHR42756:SF1">
    <property type="entry name" value="TRANSCRIPTIONAL REPRESSOR OF EMRAB OPERON"/>
    <property type="match status" value="1"/>
</dbReference>
<dbReference type="InterPro" id="IPR036390">
    <property type="entry name" value="WH_DNA-bd_sf"/>
</dbReference>
<gene>
    <name evidence="5" type="ORF">CLPU_12c00450</name>
</gene>
<evidence type="ECO:0000256" key="1">
    <source>
        <dbReference type="ARBA" id="ARBA00023015"/>
    </source>
</evidence>